<dbReference type="Gene3D" id="3.80.10.10">
    <property type="entry name" value="Ribonuclease Inhibitor"/>
    <property type="match status" value="3"/>
</dbReference>
<dbReference type="eggNOG" id="KOG1947">
    <property type="taxonomic scope" value="Eukaryota"/>
</dbReference>
<organism evidence="4 5">
    <name type="scientific">Nelumbo nucifera</name>
    <name type="common">Sacred lotus</name>
    <dbReference type="NCBI Taxonomy" id="4432"/>
    <lineage>
        <taxon>Eukaryota</taxon>
        <taxon>Viridiplantae</taxon>
        <taxon>Streptophyta</taxon>
        <taxon>Embryophyta</taxon>
        <taxon>Tracheophyta</taxon>
        <taxon>Spermatophyta</taxon>
        <taxon>Magnoliopsida</taxon>
        <taxon>Proteales</taxon>
        <taxon>Nelumbonaceae</taxon>
        <taxon>Nelumbo</taxon>
    </lineage>
</organism>
<gene>
    <name evidence="5" type="primary">LOC104593526</name>
</gene>
<dbReference type="GeneID" id="104593526"/>
<dbReference type="GO" id="GO:0005737">
    <property type="term" value="C:cytoplasm"/>
    <property type="evidence" value="ECO:0000318"/>
    <property type="project" value="GO_Central"/>
</dbReference>
<dbReference type="SUPFAM" id="SSF81383">
    <property type="entry name" value="F-box domain"/>
    <property type="match status" value="1"/>
</dbReference>
<dbReference type="RefSeq" id="XP_010251723.1">
    <property type="nucleotide sequence ID" value="XM_010253421.2"/>
</dbReference>
<name>A0A1U7ZJE7_NELNU</name>
<feature type="region of interest" description="Disordered" evidence="1">
    <location>
        <begin position="47"/>
        <end position="67"/>
    </location>
</feature>
<protein>
    <submittedName>
        <fullName evidence="5">EIN3-binding F-box protein 1-like</fullName>
    </submittedName>
</protein>
<dbReference type="STRING" id="4432.A0A1U7ZJE7"/>
<dbReference type="PANTHER" id="PTHR13318">
    <property type="entry name" value="PARTNER OF PAIRED, ISOFORM B-RELATED"/>
    <property type="match status" value="1"/>
</dbReference>
<dbReference type="OrthoDB" id="550575at2759"/>
<dbReference type="InterPro" id="IPR036047">
    <property type="entry name" value="F-box-like_dom_sf"/>
</dbReference>
<evidence type="ECO:0000313" key="4">
    <source>
        <dbReference type="Proteomes" id="UP000189703"/>
    </source>
</evidence>
<sequence>MDQQDGGGRGGEGKYEEMPFNQQEYFCNFSNKRAFGNYVLFDLNEQKQNNNAEPPNKKRSRHQETSISDKISTQDLISYLPDECIWEIFRYLPSTRDRCCCAAVSKKWLAIQAKMRISEFKSKPKSSNIITSALGLDHHKGSQKFSRCLEGKKANDTRLAAMAVGICLHGGLSELCVRGSFPTQGITDVGLSVISQACPGLRSISLWDCIKVGNKGIVSVATSCSSLEKLDLVNLPLVDDKALASIAKNCPSLSSLVIELCPLVGDTSLEAFARYSSKIEFVSLAKCQLINASAVILIISSLPKLTKLKLSSVSISDGVLQVIGTQGKSLSCILVDNISGITEVGFCSIGEYKNLNFLPLKSCSDLNGSSLNAISDGFVGLKKISMRKCKSLTDDGLKWLTKTTPLLESLELEECHSVTWHGLIEVFRNRSETLKALSLIKCRGIADVDPSNCKAISLPKYPCLHSLVLKKCDGVGDTFLAWMGRACLQVKHLTLTGLKSITDQGVENLIRALETEQNRRISVDLSGCSRITDWSVFVITSLIGDKLRSLMLDWCEKLTDLSLKMIAERCACLLDLGLSGCRISDDGVYCLVASKLQCLEVVSFAGCVGISDQSLHYLRMLRCYLVGLNLMHCPKLTKEGIDRMRENLWWCDLLH</sequence>
<feature type="domain" description="F-box/LRR-repeat protein 15-like leucin rich repeat" evidence="3">
    <location>
        <begin position="185"/>
        <end position="274"/>
    </location>
</feature>
<dbReference type="OMA" id="VICKACP"/>
<dbReference type="InParanoid" id="A0A1U7ZJE7"/>
<dbReference type="InterPro" id="IPR006553">
    <property type="entry name" value="Leu-rich_rpt_Cys-con_subtyp"/>
</dbReference>
<dbReference type="FunFam" id="1.20.1280.50:FF:000023">
    <property type="entry name" value="F-box/LRR-repeat protein 4"/>
    <property type="match status" value="1"/>
</dbReference>
<evidence type="ECO:0000259" key="2">
    <source>
        <dbReference type="Pfam" id="PF12937"/>
    </source>
</evidence>
<dbReference type="SUPFAM" id="SSF52047">
    <property type="entry name" value="RNI-like"/>
    <property type="match status" value="2"/>
</dbReference>
<dbReference type="InterPro" id="IPR032675">
    <property type="entry name" value="LRR_dom_sf"/>
</dbReference>
<accession>A0A1U7ZJE7</accession>
<feature type="domain" description="F-box" evidence="2">
    <location>
        <begin position="77"/>
        <end position="111"/>
    </location>
</feature>
<keyword evidence="4" id="KW-1185">Reference proteome</keyword>
<dbReference type="SMART" id="SM00367">
    <property type="entry name" value="LRR_CC"/>
    <property type="match status" value="11"/>
</dbReference>
<dbReference type="PANTHER" id="PTHR13318:SF178">
    <property type="entry name" value="OS02G0200900 PROTEIN"/>
    <property type="match status" value="1"/>
</dbReference>
<dbReference type="Pfam" id="PF12937">
    <property type="entry name" value="F-box-like"/>
    <property type="match status" value="1"/>
</dbReference>
<feature type="domain" description="F-box/LRR-repeat protein 15-like leucin rich repeat" evidence="3">
    <location>
        <begin position="410"/>
        <end position="567"/>
    </location>
</feature>
<reference evidence="5" key="1">
    <citation type="submission" date="2025-08" db="UniProtKB">
        <authorList>
            <consortium name="RefSeq"/>
        </authorList>
    </citation>
    <scope>IDENTIFICATION</scope>
</reference>
<dbReference type="Pfam" id="PF25372">
    <property type="entry name" value="DUF7885"/>
    <property type="match status" value="2"/>
</dbReference>
<dbReference type="InterPro" id="IPR001810">
    <property type="entry name" value="F-box_dom"/>
</dbReference>
<evidence type="ECO:0000313" key="5">
    <source>
        <dbReference type="RefSeq" id="XP_010251723.1"/>
    </source>
</evidence>
<dbReference type="AlphaFoldDB" id="A0A1U7ZJE7"/>
<dbReference type="Pfam" id="PF13516">
    <property type="entry name" value="LRR_6"/>
    <property type="match status" value="1"/>
</dbReference>
<dbReference type="Proteomes" id="UP000189703">
    <property type="component" value="Unplaced"/>
</dbReference>
<dbReference type="InterPro" id="IPR057207">
    <property type="entry name" value="FBXL15_LRR"/>
</dbReference>
<evidence type="ECO:0000259" key="3">
    <source>
        <dbReference type="Pfam" id="PF25372"/>
    </source>
</evidence>
<dbReference type="Gene3D" id="1.20.1280.50">
    <property type="match status" value="1"/>
</dbReference>
<dbReference type="CDD" id="cd22159">
    <property type="entry name" value="F-box_AtTIR1-like"/>
    <property type="match status" value="1"/>
</dbReference>
<dbReference type="InterPro" id="IPR001611">
    <property type="entry name" value="Leu-rich_rpt"/>
</dbReference>
<evidence type="ECO:0000256" key="1">
    <source>
        <dbReference type="SAM" id="MobiDB-lite"/>
    </source>
</evidence>
<proteinExistence type="predicted"/>
<dbReference type="KEGG" id="nnu:104593526"/>